<sequence>MTRAGGRVPTQEQVEEFNRRVAELGAYADEIGIFVDLFATVRTTPTAAYIAHHLNHYELRVERGVLNYVQRVVRSGKMPAGSN</sequence>
<name>A0A016QNB6_9DEIO</name>
<evidence type="ECO:0000313" key="2">
    <source>
        <dbReference type="Proteomes" id="UP000020492"/>
    </source>
</evidence>
<comment type="caution">
    <text evidence="1">The sequence shown here is derived from an EMBL/GenBank/DDBJ whole genome shotgun (WGS) entry which is preliminary data.</text>
</comment>
<evidence type="ECO:0000313" key="1">
    <source>
        <dbReference type="EMBL" id="EYB67274.1"/>
    </source>
</evidence>
<dbReference type="EMBL" id="JHAC01000043">
    <property type="protein sequence ID" value="EYB67274.1"/>
    <property type="molecule type" value="Genomic_DNA"/>
</dbReference>
<dbReference type="RefSeq" id="WP_034358897.1">
    <property type="nucleotide sequence ID" value="NZ_JHAC01000043.1"/>
</dbReference>
<dbReference type="AlphaFoldDB" id="A0A016QNB6"/>
<dbReference type="STRING" id="1476583.DEIPH_ctg045orf0002"/>
<keyword evidence="2" id="KW-1185">Reference proteome</keyword>
<dbReference type="PATRIC" id="fig|1476583.3.peg.2665"/>
<dbReference type="Proteomes" id="UP000020492">
    <property type="component" value="Unassembled WGS sequence"/>
</dbReference>
<accession>A0A016QNB6</accession>
<organism evidence="1 2">
    <name type="scientific">Deinococcus phoenicis</name>
    <dbReference type="NCBI Taxonomy" id="1476583"/>
    <lineage>
        <taxon>Bacteria</taxon>
        <taxon>Thermotogati</taxon>
        <taxon>Deinococcota</taxon>
        <taxon>Deinococci</taxon>
        <taxon>Deinococcales</taxon>
        <taxon>Deinococcaceae</taxon>
        <taxon>Deinococcus</taxon>
    </lineage>
</organism>
<protein>
    <submittedName>
        <fullName evidence="1">Uncharacterized protein</fullName>
    </submittedName>
</protein>
<gene>
    <name evidence="1" type="ORF">DEIPH_ctg045orf0002</name>
</gene>
<reference evidence="1 2" key="1">
    <citation type="submission" date="2014-03" db="EMBL/GenBank/DDBJ databases">
        <title>Draft genome sequence of Deinococcus phoenicis 1P10ME.</title>
        <authorList>
            <person name="Stepanov V.G."/>
            <person name="Vaishampayan P."/>
            <person name="Venkateswaran K."/>
            <person name="Fox G.E."/>
        </authorList>
    </citation>
    <scope>NUCLEOTIDE SEQUENCE [LARGE SCALE GENOMIC DNA]</scope>
    <source>
        <strain evidence="1 2">1P10ME</strain>
    </source>
</reference>
<proteinExistence type="predicted"/>